<feature type="compositionally biased region" description="Basic and acidic residues" evidence="1">
    <location>
        <begin position="13"/>
        <end position="25"/>
    </location>
</feature>
<protein>
    <submittedName>
        <fullName evidence="2">Uncharacterized protein</fullName>
    </submittedName>
</protein>
<sequence>MLEIHNQMAASVAKEEERKNTNSEIHREEDEVEIARFLSALISGDCCLYRLVCNCLPHGVDHEQDISNKDGLSAEDDWNVRRYSPSCMDIEQTSDREAGSDSSLQIENNQLLSTDYLDSSDSSYGSILASGSEDAFDSNYALYDGDSLDELEFS</sequence>
<name>A0A2I0WY58_9ASPA</name>
<dbReference type="EMBL" id="KZ502327">
    <property type="protein sequence ID" value="PKU80598.1"/>
    <property type="molecule type" value="Genomic_DNA"/>
</dbReference>
<evidence type="ECO:0000313" key="3">
    <source>
        <dbReference type="Proteomes" id="UP000233837"/>
    </source>
</evidence>
<dbReference type="STRING" id="906689.A0A2I0WY58"/>
<keyword evidence="3" id="KW-1185">Reference proteome</keyword>
<evidence type="ECO:0000256" key="1">
    <source>
        <dbReference type="SAM" id="MobiDB-lite"/>
    </source>
</evidence>
<dbReference type="Proteomes" id="UP000233837">
    <property type="component" value="Unassembled WGS sequence"/>
</dbReference>
<accession>A0A2I0WY58</accession>
<organism evidence="2 3">
    <name type="scientific">Dendrobium catenatum</name>
    <dbReference type="NCBI Taxonomy" id="906689"/>
    <lineage>
        <taxon>Eukaryota</taxon>
        <taxon>Viridiplantae</taxon>
        <taxon>Streptophyta</taxon>
        <taxon>Embryophyta</taxon>
        <taxon>Tracheophyta</taxon>
        <taxon>Spermatophyta</taxon>
        <taxon>Magnoliopsida</taxon>
        <taxon>Liliopsida</taxon>
        <taxon>Asparagales</taxon>
        <taxon>Orchidaceae</taxon>
        <taxon>Epidendroideae</taxon>
        <taxon>Malaxideae</taxon>
        <taxon>Dendrobiinae</taxon>
        <taxon>Dendrobium</taxon>
    </lineage>
</organism>
<dbReference type="AlphaFoldDB" id="A0A2I0WY58"/>
<reference evidence="2 3" key="1">
    <citation type="journal article" date="2016" name="Sci. Rep.">
        <title>The Dendrobium catenatum Lindl. genome sequence provides insights into polysaccharide synthase, floral development and adaptive evolution.</title>
        <authorList>
            <person name="Zhang G.Q."/>
            <person name="Xu Q."/>
            <person name="Bian C."/>
            <person name="Tsai W.C."/>
            <person name="Yeh C.M."/>
            <person name="Liu K.W."/>
            <person name="Yoshida K."/>
            <person name="Zhang L.S."/>
            <person name="Chang S.B."/>
            <person name="Chen F."/>
            <person name="Shi Y."/>
            <person name="Su Y.Y."/>
            <person name="Zhang Y.Q."/>
            <person name="Chen L.J."/>
            <person name="Yin Y."/>
            <person name="Lin M."/>
            <person name="Huang H."/>
            <person name="Deng H."/>
            <person name="Wang Z.W."/>
            <person name="Zhu S.L."/>
            <person name="Zhao X."/>
            <person name="Deng C."/>
            <person name="Niu S.C."/>
            <person name="Huang J."/>
            <person name="Wang M."/>
            <person name="Liu G.H."/>
            <person name="Yang H.J."/>
            <person name="Xiao X.J."/>
            <person name="Hsiao Y.Y."/>
            <person name="Wu W.L."/>
            <person name="Chen Y.Y."/>
            <person name="Mitsuda N."/>
            <person name="Ohme-Takagi M."/>
            <person name="Luo Y.B."/>
            <person name="Van de Peer Y."/>
            <person name="Liu Z.J."/>
        </authorList>
    </citation>
    <scope>NUCLEOTIDE SEQUENCE [LARGE SCALE GENOMIC DNA]</scope>
    <source>
        <tissue evidence="2">The whole plant</tissue>
    </source>
</reference>
<feature type="region of interest" description="Disordered" evidence="1">
    <location>
        <begin position="1"/>
        <end position="25"/>
    </location>
</feature>
<proteinExistence type="predicted"/>
<evidence type="ECO:0000313" key="2">
    <source>
        <dbReference type="EMBL" id="PKU80598.1"/>
    </source>
</evidence>
<reference evidence="2 3" key="2">
    <citation type="journal article" date="2017" name="Nature">
        <title>The Apostasia genome and the evolution of orchids.</title>
        <authorList>
            <person name="Zhang G.Q."/>
            <person name="Liu K.W."/>
            <person name="Li Z."/>
            <person name="Lohaus R."/>
            <person name="Hsiao Y.Y."/>
            <person name="Niu S.C."/>
            <person name="Wang J.Y."/>
            <person name="Lin Y.C."/>
            <person name="Xu Q."/>
            <person name="Chen L.J."/>
            <person name="Yoshida K."/>
            <person name="Fujiwara S."/>
            <person name="Wang Z.W."/>
            <person name="Zhang Y.Q."/>
            <person name="Mitsuda N."/>
            <person name="Wang M."/>
            <person name="Liu G.H."/>
            <person name="Pecoraro L."/>
            <person name="Huang H.X."/>
            <person name="Xiao X.J."/>
            <person name="Lin M."/>
            <person name="Wu X.Y."/>
            <person name="Wu W.L."/>
            <person name="Chen Y.Y."/>
            <person name="Chang S.B."/>
            <person name="Sakamoto S."/>
            <person name="Ohme-Takagi M."/>
            <person name="Yagi M."/>
            <person name="Zeng S.J."/>
            <person name="Shen C.Y."/>
            <person name="Yeh C.M."/>
            <person name="Luo Y.B."/>
            <person name="Tsai W.C."/>
            <person name="Van de Peer Y."/>
            <person name="Liu Z.J."/>
        </authorList>
    </citation>
    <scope>NUCLEOTIDE SEQUENCE [LARGE SCALE GENOMIC DNA]</scope>
    <source>
        <tissue evidence="2">The whole plant</tissue>
    </source>
</reference>
<gene>
    <name evidence="2" type="ORF">MA16_Dca011722</name>
</gene>